<organism evidence="6 7">
    <name type="scientific">Amycolatopsis silviterrae</name>
    <dbReference type="NCBI Taxonomy" id="1656914"/>
    <lineage>
        <taxon>Bacteria</taxon>
        <taxon>Bacillati</taxon>
        <taxon>Actinomycetota</taxon>
        <taxon>Actinomycetes</taxon>
        <taxon>Pseudonocardiales</taxon>
        <taxon>Pseudonocardiaceae</taxon>
        <taxon>Amycolatopsis</taxon>
    </lineage>
</organism>
<dbReference type="InterPro" id="IPR002937">
    <property type="entry name" value="Amino_oxidase"/>
</dbReference>
<reference evidence="7" key="1">
    <citation type="journal article" date="2019" name="Int. J. Syst. Evol. Microbiol.">
        <title>The Global Catalogue of Microorganisms (GCM) 10K type strain sequencing project: providing services to taxonomists for standard genome sequencing and annotation.</title>
        <authorList>
            <consortium name="The Broad Institute Genomics Platform"/>
            <consortium name="The Broad Institute Genome Sequencing Center for Infectious Disease"/>
            <person name="Wu L."/>
            <person name="Ma J."/>
        </authorList>
    </citation>
    <scope>NUCLEOTIDE SEQUENCE [LARGE SCALE GENOMIC DNA]</scope>
    <source>
        <strain evidence="7">CGMCC 4.7641</strain>
    </source>
</reference>
<dbReference type="PANTHER" id="PTHR43563">
    <property type="entry name" value="AMINE OXIDASE"/>
    <property type="match status" value="1"/>
</dbReference>
<evidence type="ECO:0000256" key="4">
    <source>
        <dbReference type="SAM" id="MobiDB-lite"/>
    </source>
</evidence>
<evidence type="ECO:0000256" key="3">
    <source>
        <dbReference type="ARBA" id="ARBA00023002"/>
    </source>
</evidence>
<dbReference type="InterPro" id="IPR036188">
    <property type="entry name" value="FAD/NAD-bd_sf"/>
</dbReference>
<evidence type="ECO:0000313" key="7">
    <source>
        <dbReference type="Proteomes" id="UP001597483"/>
    </source>
</evidence>
<evidence type="ECO:0000259" key="5">
    <source>
        <dbReference type="Pfam" id="PF01593"/>
    </source>
</evidence>
<feature type="domain" description="Amine oxidase" evidence="5">
    <location>
        <begin position="40"/>
        <end position="473"/>
    </location>
</feature>
<proteinExistence type="inferred from homology"/>
<evidence type="ECO:0000313" key="6">
    <source>
        <dbReference type="EMBL" id="MFD2470369.1"/>
    </source>
</evidence>
<feature type="region of interest" description="Disordered" evidence="4">
    <location>
        <begin position="9"/>
        <end position="28"/>
    </location>
</feature>
<dbReference type="Proteomes" id="UP001597483">
    <property type="component" value="Unassembled WGS sequence"/>
</dbReference>
<dbReference type="InterPro" id="IPR050703">
    <property type="entry name" value="Flavin_MAO"/>
</dbReference>
<evidence type="ECO:0000256" key="1">
    <source>
        <dbReference type="ARBA" id="ARBA00001974"/>
    </source>
</evidence>
<dbReference type="Pfam" id="PF01593">
    <property type="entry name" value="Amino_oxidase"/>
    <property type="match status" value="1"/>
</dbReference>
<protein>
    <submittedName>
        <fullName evidence="6">Flavin monoamine oxidase family protein</fullName>
    </submittedName>
</protein>
<dbReference type="PRINTS" id="PR00757">
    <property type="entry name" value="AMINEOXDASEF"/>
</dbReference>
<dbReference type="PANTHER" id="PTHR43563:SF1">
    <property type="entry name" value="AMINE OXIDASE [FLAVIN-CONTAINING] B"/>
    <property type="match status" value="1"/>
</dbReference>
<dbReference type="SUPFAM" id="SSF54373">
    <property type="entry name" value="FAD-linked reductases, C-terminal domain"/>
    <property type="match status" value="1"/>
</dbReference>
<keyword evidence="3" id="KW-0560">Oxidoreductase</keyword>
<comment type="caution">
    <text evidence="6">The sequence shown here is derived from an EMBL/GenBank/DDBJ whole genome shotgun (WGS) entry which is preliminary data.</text>
</comment>
<dbReference type="Gene3D" id="3.50.50.60">
    <property type="entry name" value="FAD/NAD(P)-binding domain"/>
    <property type="match status" value="1"/>
</dbReference>
<comment type="similarity">
    <text evidence="2">Belongs to the flavin monoamine oxidase family.</text>
</comment>
<gene>
    <name evidence="6" type="ORF">ACFSVL_23475</name>
</gene>
<accession>A0ABW5HB52</accession>
<dbReference type="EMBL" id="JBHUKS010000016">
    <property type="protein sequence ID" value="MFD2470369.1"/>
    <property type="molecule type" value="Genomic_DNA"/>
</dbReference>
<name>A0ABW5HB52_9PSEU</name>
<dbReference type="RefSeq" id="WP_378307830.1">
    <property type="nucleotide sequence ID" value="NZ_JBHUKS010000016.1"/>
</dbReference>
<dbReference type="SUPFAM" id="SSF51905">
    <property type="entry name" value="FAD/NAD(P)-binding domain"/>
    <property type="match status" value="1"/>
</dbReference>
<dbReference type="InterPro" id="IPR001613">
    <property type="entry name" value="Flavin_amine_oxidase"/>
</dbReference>
<evidence type="ECO:0000256" key="2">
    <source>
        <dbReference type="ARBA" id="ARBA00005995"/>
    </source>
</evidence>
<comment type="cofactor">
    <cofactor evidence="1">
        <name>FAD</name>
        <dbReference type="ChEBI" id="CHEBI:57692"/>
    </cofactor>
</comment>
<keyword evidence="7" id="KW-1185">Reference proteome</keyword>
<dbReference type="Gene3D" id="1.10.405.10">
    <property type="entry name" value="Guanine Nucleotide Dissociation Inhibitor, domain 1"/>
    <property type="match status" value="1"/>
</dbReference>
<sequence length="478" mass="50712">MPAPLLHVRRTLPTLKSDNRPRSQGGDMTDCDVVVVGAGLAGLCAAEALKAAGRSVLVLEARDRVAGRNLGGELANGVPVELGGQWIGQTQTEVLALVRELGLETYPTYDKGAAVTLYNGTRTRYEDETFGLSEAAAIEVGRMQAELEAIAATVSLSSPWLSPGAAELDRQTLAEWLRANTDNAEALAFWDAVVPALFSAEPSEMALLHFLFYLKSGGLLDILVGTAGGAQELHVVGGTHQISERLAAGLGEGTVRLASPVRTISHHSDGVEVHYDGGSVAARHVIVAIPPTLAGRLTYRPALSGSRDGLTQQIPMGSVIKIQVAYPAPFWREDGLNGFAFSLDDQLSVTLDNSPPDASCGVLVGFFEGAHARGAARMSPEDRRSAAIVTLTKLFGPQAAEPIDYVERDWMDEEYTRGCYGGRLGAGVWTQYGAALAEPIGRIHWAGAETAEVWNGYMDGAVRSGRRAAAEVLAELEA</sequence>
<dbReference type="Gene3D" id="3.90.660.10">
    <property type="match status" value="1"/>
</dbReference>